<comment type="caution">
    <text evidence="4">The sequence shown here is derived from an EMBL/GenBank/DDBJ whole genome shotgun (WGS) entry which is preliminary data.</text>
</comment>
<dbReference type="EMBL" id="SMZX01000001">
    <property type="protein sequence ID" value="TDL44967.1"/>
    <property type="molecule type" value="Genomic_DNA"/>
</dbReference>
<dbReference type="Pfam" id="PF04480">
    <property type="entry name" value="DUF559"/>
    <property type="match status" value="1"/>
</dbReference>
<feature type="domain" description="DUF559" evidence="2">
    <location>
        <begin position="250"/>
        <end position="308"/>
    </location>
</feature>
<dbReference type="AlphaFoldDB" id="A0A4R5YNP8"/>
<protein>
    <submittedName>
        <fullName evidence="4">DUF559 domain-containing protein</fullName>
    </submittedName>
</protein>
<feature type="region of interest" description="Disordered" evidence="1">
    <location>
        <begin position="1"/>
        <end position="26"/>
    </location>
</feature>
<sequence>MPHVEAPPQSADLGIGPPGSPSDHRPRGWFRTLDRVSRSAVDAVAAHGGVARTSALRAAGVTDAALRAAVRRGALVRARQGVYALPGTSPVILAALGCRGRLSCLSAARHHGLWTLDGGPASPPHVWIDPDRHPSSVPPGFVVHRDGRGEPDALVAVRLAHCLAQIARCAGAEAFLCAFESSLRQRLLTRAELDGLRATVPAGIRPLIEIARGDADSGLETLIRYRLHLLGIECLTQVAIPGVGRVDIVVGDRLIIEADGRSHDGEGRHRDLIRDAVAATLGFTTLRFDAALILHDWPTVEAAILAVLARGDHESDFGRRVRASS</sequence>
<accession>A0A4R5YNP8</accession>
<dbReference type="Gene3D" id="3.40.960.10">
    <property type="entry name" value="VSR Endonuclease"/>
    <property type="match status" value="1"/>
</dbReference>
<name>A0A4R5YNP8_9MICO</name>
<organism evidence="4 5">
    <name type="scientific">Microbacterium oleivorans</name>
    <dbReference type="NCBI Taxonomy" id="273677"/>
    <lineage>
        <taxon>Bacteria</taxon>
        <taxon>Bacillati</taxon>
        <taxon>Actinomycetota</taxon>
        <taxon>Actinomycetes</taxon>
        <taxon>Micrococcales</taxon>
        <taxon>Microbacteriaceae</taxon>
        <taxon>Microbacterium</taxon>
    </lineage>
</organism>
<evidence type="ECO:0000256" key="1">
    <source>
        <dbReference type="SAM" id="MobiDB-lite"/>
    </source>
</evidence>
<feature type="domain" description="AbiEi antitoxin N-terminal" evidence="3">
    <location>
        <begin position="43"/>
        <end position="86"/>
    </location>
</feature>
<dbReference type="SUPFAM" id="SSF52980">
    <property type="entry name" value="Restriction endonuclease-like"/>
    <property type="match status" value="1"/>
</dbReference>
<dbReference type="InterPro" id="IPR025159">
    <property type="entry name" value="AbiEi_N"/>
</dbReference>
<proteinExistence type="predicted"/>
<dbReference type="InterPro" id="IPR011335">
    <property type="entry name" value="Restrct_endonuc-II-like"/>
</dbReference>
<gene>
    <name evidence="4" type="ORF">E2R54_00285</name>
</gene>
<evidence type="ECO:0000259" key="2">
    <source>
        <dbReference type="Pfam" id="PF04480"/>
    </source>
</evidence>
<evidence type="ECO:0000259" key="3">
    <source>
        <dbReference type="Pfam" id="PF13338"/>
    </source>
</evidence>
<dbReference type="Proteomes" id="UP000295633">
    <property type="component" value="Unassembled WGS sequence"/>
</dbReference>
<evidence type="ECO:0000313" key="4">
    <source>
        <dbReference type="EMBL" id="TDL44967.1"/>
    </source>
</evidence>
<dbReference type="Pfam" id="PF13338">
    <property type="entry name" value="AbiEi_4"/>
    <property type="match status" value="1"/>
</dbReference>
<reference evidence="4 5" key="1">
    <citation type="submission" date="2019-03" db="EMBL/GenBank/DDBJ databases">
        <title>Genome Sequencing and Assembly of Various Microbes Isolated from Partially Reclaimed Soil and Acid Mine Drainage (AMD) Site.</title>
        <authorList>
            <person name="Steinbock B."/>
            <person name="Bechtold R."/>
            <person name="Sevigny J.L."/>
            <person name="Thomas D."/>
            <person name="Cuthill L.R."/>
            <person name="Aveiro Johannsen E.J."/>
            <person name="Thomas K."/>
            <person name="Ghosh A."/>
        </authorList>
    </citation>
    <scope>NUCLEOTIDE SEQUENCE [LARGE SCALE GENOMIC DNA]</scope>
    <source>
        <strain evidence="4 5">F-B2</strain>
    </source>
</reference>
<evidence type="ECO:0000313" key="5">
    <source>
        <dbReference type="Proteomes" id="UP000295633"/>
    </source>
</evidence>
<dbReference type="InterPro" id="IPR007569">
    <property type="entry name" value="DUF559"/>
</dbReference>